<feature type="chain" id="PRO_5041979029" evidence="1">
    <location>
        <begin position="17"/>
        <end position="93"/>
    </location>
</feature>
<dbReference type="Proteomes" id="UP001206925">
    <property type="component" value="Unassembled WGS sequence"/>
</dbReference>
<keyword evidence="3" id="KW-1185">Reference proteome</keyword>
<evidence type="ECO:0000256" key="1">
    <source>
        <dbReference type="SAM" id="SignalP"/>
    </source>
</evidence>
<evidence type="ECO:0000313" key="2">
    <source>
        <dbReference type="EMBL" id="KAI7726962.1"/>
    </source>
</evidence>
<accession>A0AAD5BP37</accession>
<name>A0AAD5BP37_AMBAR</name>
<reference evidence="2" key="1">
    <citation type="submission" date="2022-06" db="EMBL/GenBank/DDBJ databases">
        <title>Uncovering the hologenomic basis of an extraordinary plant invasion.</title>
        <authorList>
            <person name="Bieker V.C."/>
            <person name="Martin M.D."/>
            <person name="Gilbert T."/>
            <person name="Hodgins K."/>
            <person name="Battlay P."/>
            <person name="Petersen B."/>
            <person name="Wilson J."/>
        </authorList>
    </citation>
    <scope>NUCLEOTIDE SEQUENCE</scope>
    <source>
        <strain evidence="2">AA19_3_7</strain>
        <tissue evidence="2">Leaf</tissue>
    </source>
</reference>
<keyword evidence="1" id="KW-0732">Signal</keyword>
<evidence type="ECO:0000313" key="3">
    <source>
        <dbReference type="Proteomes" id="UP001206925"/>
    </source>
</evidence>
<sequence>MMGITHLLLLTSFINFDHQPAQQVMGTRMGLQFICCYITCEPISRVKILNFLTKPIKNLLSAKRKNNVARRGRGAYEQSANVGDYKPATKLFE</sequence>
<feature type="signal peptide" evidence="1">
    <location>
        <begin position="1"/>
        <end position="16"/>
    </location>
</feature>
<gene>
    <name evidence="2" type="ORF">M8C21_011387</name>
</gene>
<dbReference type="EMBL" id="JAMZMK010011475">
    <property type="protein sequence ID" value="KAI7726962.1"/>
    <property type="molecule type" value="Genomic_DNA"/>
</dbReference>
<dbReference type="AlphaFoldDB" id="A0AAD5BP37"/>
<protein>
    <submittedName>
        <fullName evidence="2">Uncharacterized protein</fullName>
    </submittedName>
</protein>
<organism evidence="2 3">
    <name type="scientific">Ambrosia artemisiifolia</name>
    <name type="common">Common ragweed</name>
    <dbReference type="NCBI Taxonomy" id="4212"/>
    <lineage>
        <taxon>Eukaryota</taxon>
        <taxon>Viridiplantae</taxon>
        <taxon>Streptophyta</taxon>
        <taxon>Embryophyta</taxon>
        <taxon>Tracheophyta</taxon>
        <taxon>Spermatophyta</taxon>
        <taxon>Magnoliopsida</taxon>
        <taxon>eudicotyledons</taxon>
        <taxon>Gunneridae</taxon>
        <taxon>Pentapetalae</taxon>
        <taxon>asterids</taxon>
        <taxon>campanulids</taxon>
        <taxon>Asterales</taxon>
        <taxon>Asteraceae</taxon>
        <taxon>Asteroideae</taxon>
        <taxon>Heliantheae alliance</taxon>
        <taxon>Heliantheae</taxon>
        <taxon>Ambrosia</taxon>
    </lineage>
</organism>
<comment type="caution">
    <text evidence="2">The sequence shown here is derived from an EMBL/GenBank/DDBJ whole genome shotgun (WGS) entry which is preliminary data.</text>
</comment>
<proteinExistence type="predicted"/>